<evidence type="ECO:0008006" key="3">
    <source>
        <dbReference type="Google" id="ProtNLM"/>
    </source>
</evidence>
<dbReference type="PIRSF" id="PIRSF039032">
    <property type="entry name" value="HigB-2"/>
    <property type="match status" value="1"/>
</dbReference>
<dbReference type="EMBL" id="CP042433">
    <property type="protein sequence ID" value="QEC58270.1"/>
    <property type="molecule type" value="Genomic_DNA"/>
</dbReference>
<evidence type="ECO:0000313" key="2">
    <source>
        <dbReference type="Proteomes" id="UP000321204"/>
    </source>
</evidence>
<gene>
    <name evidence="1" type="ORF">FSB75_20955</name>
</gene>
<evidence type="ECO:0000313" key="1">
    <source>
        <dbReference type="EMBL" id="QEC58270.1"/>
    </source>
</evidence>
<keyword evidence="2" id="KW-1185">Reference proteome</keyword>
<name>A0A5B8UQK9_9BACT</name>
<dbReference type="Pfam" id="PF06296">
    <property type="entry name" value="RelE"/>
    <property type="match status" value="1"/>
</dbReference>
<reference evidence="1 2" key="1">
    <citation type="journal article" date="2015" name="Int. J. Syst. Evol. Microbiol.">
        <title>Flavisolibacter ginsenosidimutans sp. nov., with ginsenoside-converting activity isolated from soil used for cultivating ginseng.</title>
        <authorList>
            <person name="Zhao Y."/>
            <person name="Liu Q."/>
            <person name="Kang M.S."/>
            <person name="Jin F."/>
            <person name="Yu H."/>
            <person name="Im W.T."/>
        </authorList>
    </citation>
    <scope>NUCLEOTIDE SEQUENCE [LARGE SCALE GENOMIC DNA]</scope>
    <source>
        <strain evidence="1 2">Gsoil 636</strain>
    </source>
</reference>
<dbReference type="Proteomes" id="UP000321204">
    <property type="component" value="Chromosome"/>
</dbReference>
<dbReference type="RefSeq" id="WP_146791450.1">
    <property type="nucleotide sequence ID" value="NZ_BAABIO010000003.1"/>
</dbReference>
<protein>
    <recommendedName>
        <fullName evidence="3">Addiction module toxin RelE</fullName>
    </recommendedName>
</protein>
<dbReference type="AlphaFoldDB" id="A0A5B8UQK9"/>
<dbReference type="KEGG" id="fgg:FSB75_20955"/>
<sequence>MSYEVRTIQPFEREAEKLARKYPSLKNDLAQLVESLESNPKQGTPLGENFYKIRLAIKSKGKGKSGGARVITFVLVVQKKLFLSSIYDKSDKENITDKELKHLVKIISSQL</sequence>
<dbReference type="InterPro" id="IPR009387">
    <property type="entry name" value="HigB-2"/>
</dbReference>
<dbReference type="OrthoDB" id="1364255at2"/>
<organism evidence="1 2">
    <name type="scientific">Flavisolibacter ginsenosidimutans</name>
    <dbReference type="NCBI Taxonomy" id="661481"/>
    <lineage>
        <taxon>Bacteria</taxon>
        <taxon>Pseudomonadati</taxon>
        <taxon>Bacteroidota</taxon>
        <taxon>Chitinophagia</taxon>
        <taxon>Chitinophagales</taxon>
        <taxon>Chitinophagaceae</taxon>
        <taxon>Flavisolibacter</taxon>
    </lineage>
</organism>
<accession>A0A5B8UQK9</accession>
<proteinExistence type="predicted"/>